<dbReference type="AlphaFoldDB" id="A0A1I1WZB3"/>
<dbReference type="STRING" id="385682.SAMN05444380_10585"/>
<dbReference type="Proteomes" id="UP000181976">
    <property type="component" value="Unassembled WGS sequence"/>
</dbReference>
<proteinExistence type="predicted"/>
<sequence>MKGCGCIALLILTLCQGIFLNSLGQQSTLMNYAVIHPLILNPALAGTRNSVAIDLYTRQQWLGIEDAPSFYSAAMDFPINESMASLGFGGWSEQTGPLMYNRLFIDYAYLVRVSRRAFLSLGIRAGADHFNLNLNQLQIIDYNDPEFSGAIQNEFRPSWGTGIWFYTPTVFLGVSLPHRPLSNISWASEAARGFESAHETDLLGGLHFNVAKKTKITISALHRFVQNDIATTDLGFLVQHSQGLKYGLIYRPNIAVAALFGLNITDEIGFFYSYETSLDRSQPIVKNGSHELSILFNFTGWIKYNRDRLFKRKKVEKEELNSIRYF</sequence>
<protein>
    <submittedName>
        <fullName evidence="1">Type IX secretion system membrane protein, PorP/SprF family</fullName>
    </submittedName>
</protein>
<dbReference type="EMBL" id="FONA01000005">
    <property type="protein sequence ID" value="SFE00447.1"/>
    <property type="molecule type" value="Genomic_DNA"/>
</dbReference>
<gene>
    <name evidence="1" type="ORF">SAMN05444380_10585</name>
</gene>
<dbReference type="InParanoid" id="A0A1I1WZB3"/>
<evidence type="ECO:0000313" key="1">
    <source>
        <dbReference type="EMBL" id="SFE00447.1"/>
    </source>
</evidence>
<evidence type="ECO:0000313" key="2">
    <source>
        <dbReference type="Proteomes" id="UP000181976"/>
    </source>
</evidence>
<name>A0A1I1WZB3_9BACT</name>
<dbReference type="Pfam" id="PF11751">
    <property type="entry name" value="PorP_SprF"/>
    <property type="match status" value="1"/>
</dbReference>
<organism evidence="1 2">
    <name type="scientific">Thermophagus xiamenensis</name>
    <dbReference type="NCBI Taxonomy" id="385682"/>
    <lineage>
        <taxon>Bacteria</taxon>
        <taxon>Pseudomonadati</taxon>
        <taxon>Bacteroidota</taxon>
        <taxon>Bacteroidia</taxon>
        <taxon>Marinilabiliales</taxon>
        <taxon>Marinilabiliaceae</taxon>
        <taxon>Thermophagus</taxon>
    </lineage>
</organism>
<dbReference type="NCBIfam" id="TIGR03519">
    <property type="entry name" value="T9SS_PorP_fam"/>
    <property type="match status" value="1"/>
</dbReference>
<accession>A0A1I1WZB3</accession>
<dbReference type="RefSeq" id="WP_010526685.1">
    <property type="nucleotide sequence ID" value="NZ_AFSL01000015.1"/>
</dbReference>
<dbReference type="eggNOG" id="COG3064">
    <property type="taxonomic scope" value="Bacteria"/>
</dbReference>
<dbReference type="InterPro" id="IPR019861">
    <property type="entry name" value="PorP/SprF_Bacteroidetes"/>
</dbReference>
<dbReference type="OrthoDB" id="1320396at2"/>
<keyword evidence="2" id="KW-1185">Reference proteome</keyword>
<reference evidence="1 2" key="1">
    <citation type="submission" date="2016-10" db="EMBL/GenBank/DDBJ databases">
        <authorList>
            <person name="de Groot N.N."/>
        </authorList>
    </citation>
    <scope>NUCLEOTIDE SEQUENCE [LARGE SCALE GENOMIC DNA]</scope>
    <source>
        <strain evidence="1 2">DSM 19012</strain>
    </source>
</reference>